<dbReference type="InterPro" id="IPR012763">
    <property type="entry name" value="DNA_pol_III_sug/sutau_N"/>
</dbReference>
<dbReference type="SMART" id="SM00382">
    <property type="entry name" value="AAA"/>
    <property type="match status" value="1"/>
</dbReference>
<comment type="similarity">
    <text evidence="3">Belongs to the DnaX/STICHEL family.</text>
</comment>
<dbReference type="Pfam" id="PF13177">
    <property type="entry name" value="DNA_pol3_delta2"/>
    <property type="match status" value="1"/>
</dbReference>
<keyword evidence="3" id="KW-0235">DNA replication</keyword>
<keyword evidence="3" id="KW-0547">Nucleotide-binding</keyword>
<reference evidence="6" key="1">
    <citation type="submission" date="2017-09" db="EMBL/GenBank/DDBJ databases">
        <title>Depth-based differentiation of microbial function through sediment-hosted aquifers and enrichment of novel symbionts in the deep terrestrial subsurface.</title>
        <authorList>
            <person name="Probst A.J."/>
            <person name="Ladd B."/>
            <person name="Jarett J.K."/>
            <person name="Geller-Mcgrath D.E."/>
            <person name="Sieber C.M.K."/>
            <person name="Emerson J.B."/>
            <person name="Anantharaman K."/>
            <person name="Thomas B.C."/>
            <person name="Malmstrom R."/>
            <person name="Stieglmeier M."/>
            <person name="Klingl A."/>
            <person name="Woyke T."/>
            <person name="Ryan C.M."/>
            <person name="Banfield J.F."/>
        </authorList>
    </citation>
    <scope>NUCLEOTIDE SEQUENCE [LARGE SCALE GENOMIC DNA]</scope>
</reference>
<dbReference type="GO" id="GO:0009360">
    <property type="term" value="C:DNA polymerase III complex"/>
    <property type="evidence" value="ECO:0007669"/>
    <property type="project" value="InterPro"/>
</dbReference>
<comment type="function">
    <text evidence="3">DNA polymerase III is a complex, multichain enzyme responsible for most of the replicative synthesis in bacteria. This DNA polymerase also exhibits 3' to 5' exonuclease activity.</text>
</comment>
<dbReference type="InterPro" id="IPR003593">
    <property type="entry name" value="AAA+_ATPase"/>
</dbReference>
<keyword evidence="3" id="KW-0808">Transferase</keyword>
<dbReference type="PANTHER" id="PTHR11669">
    <property type="entry name" value="REPLICATION FACTOR C / DNA POLYMERASE III GAMMA-TAU SUBUNIT"/>
    <property type="match status" value="1"/>
</dbReference>
<dbReference type="Proteomes" id="UP000230093">
    <property type="component" value="Unassembled WGS sequence"/>
</dbReference>
<dbReference type="GO" id="GO:0003887">
    <property type="term" value="F:DNA-directed DNA polymerase activity"/>
    <property type="evidence" value="ECO:0007669"/>
    <property type="project" value="UniProtKB-KW"/>
</dbReference>
<comment type="caution">
    <text evidence="5">The sequence shown here is derived from an EMBL/GenBank/DDBJ whole genome shotgun (WGS) entry which is preliminary data.</text>
</comment>
<proteinExistence type="inferred from homology"/>
<dbReference type="PANTHER" id="PTHR11669:SF0">
    <property type="entry name" value="PROTEIN STICHEL-LIKE 2"/>
    <property type="match status" value="1"/>
</dbReference>
<evidence type="ECO:0000313" key="6">
    <source>
        <dbReference type="Proteomes" id="UP000230093"/>
    </source>
</evidence>
<evidence type="ECO:0000256" key="2">
    <source>
        <dbReference type="ARBA" id="ARBA00049244"/>
    </source>
</evidence>
<accession>A0A2H0W8Z0</accession>
<dbReference type="SUPFAM" id="SSF52540">
    <property type="entry name" value="P-loop containing nucleoside triphosphate hydrolases"/>
    <property type="match status" value="1"/>
</dbReference>
<protein>
    <recommendedName>
        <fullName evidence="3">DNA polymerase III subunit gamma/tau</fullName>
        <ecNumber evidence="3">2.7.7.7</ecNumber>
    </recommendedName>
</protein>
<evidence type="ECO:0000256" key="3">
    <source>
        <dbReference type="RuleBase" id="RU364063"/>
    </source>
</evidence>
<organism evidence="5 6">
    <name type="scientific">Candidatus Beckwithbacteria bacterium CG10_big_fil_rev_8_21_14_0_10_34_10</name>
    <dbReference type="NCBI Taxonomy" id="1974495"/>
    <lineage>
        <taxon>Bacteria</taxon>
        <taxon>Candidatus Beckwithiibacteriota</taxon>
    </lineage>
</organism>
<keyword evidence="1 3" id="KW-0239">DNA-directed DNA polymerase</keyword>
<dbReference type="GO" id="GO:0005524">
    <property type="term" value="F:ATP binding"/>
    <property type="evidence" value="ECO:0007669"/>
    <property type="project" value="UniProtKB-KW"/>
</dbReference>
<dbReference type="NCBIfam" id="TIGR02397">
    <property type="entry name" value="dnaX_nterm"/>
    <property type="match status" value="1"/>
</dbReference>
<name>A0A2H0W8Z0_9BACT</name>
<evidence type="ECO:0000256" key="1">
    <source>
        <dbReference type="ARBA" id="ARBA00022932"/>
    </source>
</evidence>
<dbReference type="EC" id="2.7.7.7" evidence="3"/>
<dbReference type="InterPro" id="IPR027417">
    <property type="entry name" value="P-loop_NTPase"/>
</dbReference>
<dbReference type="GO" id="GO:0006261">
    <property type="term" value="P:DNA-templated DNA replication"/>
    <property type="evidence" value="ECO:0007669"/>
    <property type="project" value="TreeGrafter"/>
</dbReference>
<dbReference type="EMBL" id="PEZT01000020">
    <property type="protein sequence ID" value="PIS09087.1"/>
    <property type="molecule type" value="Genomic_DNA"/>
</dbReference>
<keyword evidence="3" id="KW-0548">Nucleotidyltransferase</keyword>
<dbReference type="CDD" id="cd00009">
    <property type="entry name" value="AAA"/>
    <property type="match status" value="1"/>
</dbReference>
<evidence type="ECO:0000313" key="5">
    <source>
        <dbReference type="EMBL" id="PIS09087.1"/>
    </source>
</evidence>
<dbReference type="AlphaFoldDB" id="A0A2H0W8Z0"/>
<gene>
    <name evidence="3 5" type="primary">dnaX</name>
    <name evidence="5" type="ORF">COT75_03420</name>
</gene>
<keyword evidence="3" id="KW-0067">ATP-binding</keyword>
<dbReference type="Gene3D" id="1.10.8.60">
    <property type="match status" value="1"/>
</dbReference>
<feature type="domain" description="AAA+ ATPase" evidence="4">
    <location>
        <begin position="5"/>
        <end position="149"/>
    </location>
</feature>
<evidence type="ECO:0000259" key="4">
    <source>
        <dbReference type="SMART" id="SM00382"/>
    </source>
</evidence>
<sequence length="426" mass="48092">SSSKIPHAFLFSGPKGLGKTSAGRIMAKSLNCLGKTKKEFEPCNKCSLCQSISQGTCLDLIEIDAASNRGIDDIRGLKERIKLIPAKALKKVYVIDEVHMLTKEAFNALLKTLEEPPEHAFFILCTTEPEKLPDTIISRCQQINFQKALGEEIIRSLKRVCQGEKIKISEDGLDLIARHSGGSFRDGVKILQELSLESKNISFKKIADFLEKETFLANDFLILLSQKDTKKALLELQKAVNQGLDLKAITQNILELLRQAIFFKYNILEKVTDFNLTIEEIKILVDLFDQAGRQLKGAVIPELPLELAILEWGSLKEDKIISKITSKKPIGKETVKKASLANKEDSVSDFSLESKWRRVLDEIKKENKGIEALLKSTKLKGIRGKKLEIEVFYKFHRDKLNEPRTVNLVQKKVKEAFSLPLKIEYV</sequence>
<dbReference type="InterPro" id="IPR050238">
    <property type="entry name" value="DNA_Rep/Repair_Clamp_Loader"/>
</dbReference>
<dbReference type="Gene3D" id="3.40.50.300">
    <property type="entry name" value="P-loop containing nucleotide triphosphate hydrolases"/>
    <property type="match status" value="1"/>
</dbReference>
<comment type="catalytic activity">
    <reaction evidence="2 3">
        <text>DNA(n) + a 2'-deoxyribonucleoside 5'-triphosphate = DNA(n+1) + diphosphate</text>
        <dbReference type="Rhea" id="RHEA:22508"/>
        <dbReference type="Rhea" id="RHEA-COMP:17339"/>
        <dbReference type="Rhea" id="RHEA-COMP:17340"/>
        <dbReference type="ChEBI" id="CHEBI:33019"/>
        <dbReference type="ChEBI" id="CHEBI:61560"/>
        <dbReference type="ChEBI" id="CHEBI:173112"/>
        <dbReference type="EC" id="2.7.7.7"/>
    </reaction>
</comment>
<comment type="subunit">
    <text evidence="3">DNA polymerase III contains a core (composed of alpha, epsilon and theta chains) that associates with a tau subunit. This core dimerizes to form the POLIII' complex. PolIII' associates with the gamma complex (composed of gamma, delta, delta', psi and chi chains) and with the beta chain to form the complete DNA polymerase III complex.</text>
</comment>
<feature type="non-terminal residue" evidence="5">
    <location>
        <position position="1"/>
    </location>
</feature>